<keyword evidence="4 9" id="KW-0963">Cytoplasm</keyword>
<dbReference type="Gene3D" id="3.40.50.10490">
    <property type="entry name" value="Glucose-6-phosphate isomerase like protein, domain 1"/>
    <property type="match status" value="1"/>
</dbReference>
<evidence type="ECO:0000256" key="1">
    <source>
        <dbReference type="ARBA" id="ARBA00000348"/>
    </source>
</evidence>
<comment type="similarity">
    <text evidence="3 9">Belongs to the SIS family. GmhA subfamily.</text>
</comment>
<dbReference type="InterPro" id="IPR046348">
    <property type="entry name" value="SIS_dom_sf"/>
</dbReference>
<comment type="catalytic activity">
    <reaction evidence="1 9">
        <text>2 D-sedoheptulose 7-phosphate = D-glycero-alpha-D-manno-heptose 7-phosphate + D-glycero-beta-D-manno-heptose 7-phosphate</text>
        <dbReference type="Rhea" id="RHEA:27489"/>
        <dbReference type="ChEBI" id="CHEBI:57483"/>
        <dbReference type="ChEBI" id="CHEBI:60203"/>
        <dbReference type="ChEBI" id="CHEBI:60204"/>
        <dbReference type="EC" id="5.3.1.28"/>
    </reaction>
</comment>
<evidence type="ECO:0000256" key="5">
    <source>
        <dbReference type="ARBA" id="ARBA00022723"/>
    </source>
</evidence>
<feature type="binding site" evidence="9">
    <location>
        <position position="177"/>
    </location>
    <ligand>
        <name>Zn(2+)</name>
        <dbReference type="ChEBI" id="CHEBI:29105"/>
    </ligand>
</feature>
<comment type="pathway">
    <text evidence="9">Carbohydrate biosynthesis; D-glycero-D-manno-heptose 7-phosphate biosynthesis; D-glycero-alpha-D-manno-heptose 7-phosphate and D-glycero-beta-D-manno-heptose 7-phosphate from sedoheptulose 7-phosphate: step 1/1.</text>
</comment>
<feature type="binding site" evidence="9">
    <location>
        <position position="62"/>
    </location>
    <ligand>
        <name>substrate</name>
    </ligand>
</feature>
<evidence type="ECO:0000313" key="12">
    <source>
        <dbReference type="Proteomes" id="UP000703590"/>
    </source>
</evidence>
<dbReference type="PANTHER" id="PTHR30390:SF6">
    <property type="entry name" value="DNAA INITIATOR-ASSOCIATING PROTEIN DIAA"/>
    <property type="match status" value="1"/>
</dbReference>
<dbReference type="InterPro" id="IPR035461">
    <property type="entry name" value="GmhA/DiaA"/>
</dbReference>
<feature type="binding site" evidence="9">
    <location>
        <position position="62"/>
    </location>
    <ligand>
        <name>Zn(2+)</name>
        <dbReference type="ChEBI" id="CHEBI:29105"/>
    </ligand>
</feature>
<feature type="binding site" evidence="9">
    <location>
        <position position="169"/>
    </location>
    <ligand>
        <name>substrate</name>
    </ligand>
</feature>
<dbReference type="CDD" id="cd05006">
    <property type="entry name" value="SIS_GmhA"/>
    <property type="match status" value="1"/>
</dbReference>
<keyword evidence="8 9" id="KW-0119">Carbohydrate metabolism</keyword>
<feature type="binding site" evidence="9">
    <location>
        <position position="169"/>
    </location>
    <ligand>
        <name>Zn(2+)</name>
        <dbReference type="ChEBI" id="CHEBI:29105"/>
    </ligand>
</feature>
<dbReference type="EC" id="5.3.1.28" evidence="9"/>
<proteinExistence type="inferred from homology"/>
<gene>
    <name evidence="9 11" type="primary">gmhA</name>
    <name evidence="11" type="ORF">JWV37_07640</name>
</gene>
<dbReference type="PANTHER" id="PTHR30390">
    <property type="entry name" value="SEDOHEPTULOSE 7-PHOSPHATE ISOMERASE / DNAA INITIATOR-ASSOCIATING FACTOR FOR REPLICATION INITIATION"/>
    <property type="match status" value="1"/>
</dbReference>
<organism evidence="11 12">
    <name type="scientific">Sulfurospirillum tamanense</name>
    <dbReference type="NCBI Taxonomy" id="2813362"/>
    <lineage>
        <taxon>Bacteria</taxon>
        <taxon>Pseudomonadati</taxon>
        <taxon>Campylobacterota</taxon>
        <taxon>Epsilonproteobacteria</taxon>
        <taxon>Campylobacterales</taxon>
        <taxon>Sulfurospirillaceae</taxon>
        <taxon>Sulfurospirillum</taxon>
    </lineage>
</organism>
<comment type="subcellular location">
    <subcellularLocation>
        <location evidence="2 9">Cytoplasm</location>
    </subcellularLocation>
</comment>
<comment type="cofactor">
    <cofactor evidence="9">
        <name>Zn(2+)</name>
        <dbReference type="ChEBI" id="CHEBI:29105"/>
    </cofactor>
    <text evidence="9">Binds 1 zinc ion per subunit.</text>
</comment>
<accession>A0ABS2WSR7</accession>
<evidence type="ECO:0000256" key="7">
    <source>
        <dbReference type="ARBA" id="ARBA00023235"/>
    </source>
</evidence>
<sequence>MKTMIAREMAAHQATLEATMHSMQDAIEAAAIMMVEALEQGHKVLFFGNGGSAADAQHWAAELSGRYKVERGGLAGIALTTDTSALTAIGNDYGFEFIFSRQVEALGRKGDVLVGISTSGNSPNVLRAFEKGKSLGCKSIGFSGRGGGVMAPLCDVNLIVPSNDTPRIQEMHGLIGHILCQAVDDAYAPKG</sequence>
<evidence type="ECO:0000256" key="3">
    <source>
        <dbReference type="ARBA" id="ARBA00009894"/>
    </source>
</evidence>
<dbReference type="GO" id="GO:0016853">
    <property type="term" value="F:isomerase activity"/>
    <property type="evidence" value="ECO:0007669"/>
    <property type="project" value="UniProtKB-KW"/>
</dbReference>
<dbReference type="EMBL" id="JAFHKK010000015">
    <property type="protein sequence ID" value="MBN2964648.1"/>
    <property type="molecule type" value="Genomic_DNA"/>
</dbReference>
<feature type="binding site" evidence="9">
    <location>
        <begin position="91"/>
        <end position="92"/>
    </location>
    <ligand>
        <name>substrate</name>
    </ligand>
</feature>
<evidence type="ECO:0000256" key="4">
    <source>
        <dbReference type="ARBA" id="ARBA00022490"/>
    </source>
</evidence>
<dbReference type="Proteomes" id="UP000703590">
    <property type="component" value="Unassembled WGS sequence"/>
</dbReference>
<dbReference type="InterPro" id="IPR050099">
    <property type="entry name" value="SIS_GmhA/DiaA_subfam"/>
</dbReference>
<evidence type="ECO:0000256" key="2">
    <source>
        <dbReference type="ARBA" id="ARBA00004496"/>
    </source>
</evidence>
<keyword evidence="6 9" id="KW-0862">Zinc</keyword>
<reference evidence="11" key="1">
    <citation type="submission" date="2021-02" db="EMBL/GenBank/DDBJ databases">
        <title>Sulfurospirillum tamanensis sp. nov.</title>
        <authorList>
            <person name="Frolova A."/>
            <person name="Merkel A."/>
            <person name="Slobodkin A."/>
        </authorList>
    </citation>
    <scope>NUCLEOTIDE SEQUENCE</scope>
    <source>
        <strain evidence="11">T05b</strain>
    </source>
</reference>
<feature type="binding site" evidence="9">
    <location>
        <position position="122"/>
    </location>
    <ligand>
        <name>substrate</name>
    </ligand>
</feature>
<feature type="domain" description="SIS" evidence="10">
    <location>
        <begin position="34"/>
        <end position="191"/>
    </location>
</feature>
<keyword evidence="5 9" id="KW-0479">Metal-binding</keyword>
<dbReference type="NCBIfam" id="TIGR00441">
    <property type="entry name" value="gmhA"/>
    <property type="match status" value="1"/>
</dbReference>
<keyword evidence="7 9" id="KW-0413">Isomerase</keyword>
<name>A0ABS2WSR7_9BACT</name>
<evidence type="ECO:0000259" key="10">
    <source>
        <dbReference type="PROSITE" id="PS51464"/>
    </source>
</evidence>
<feature type="binding site" evidence="9">
    <location>
        <begin position="49"/>
        <end position="51"/>
    </location>
    <ligand>
        <name>substrate</name>
    </ligand>
</feature>
<keyword evidence="12" id="KW-1185">Reference proteome</keyword>
<protein>
    <recommendedName>
        <fullName evidence="9">Phosphoheptose isomerase</fullName>
        <ecNumber evidence="9">5.3.1.28</ecNumber>
    </recommendedName>
    <alternativeName>
        <fullName evidence="9">Sedoheptulose 7-phosphate isomerase</fullName>
    </alternativeName>
</protein>
<dbReference type="PROSITE" id="PS51464">
    <property type="entry name" value="SIS"/>
    <property type="match status" value="1"/>
</dbReference>
<comment type="miscellaneous">
    <text evidence="9">The reaction produces a racemic mixture of D-glycero-alpha-D-manno-heptose 7-phosphate and D-glycero-beta-D-manno-heptose 7-phosphate.</text>
</comment>
<reference evidence="11" key="2">
    <citation type="submission" date="2021-02" db="EMBL/GenBank/DDBJ databases">
        <authorList>
            <person name="Merkel A.Y."/>
        </authorList>
    </citation>
    <scope>NUCLEOTIDE SEQUENCE</scope>
    <source>
        <strain evidence="11">T05b</strain>
    </source>
</reference>
<comment type="caution">
    <text evidence="11">The sequence shown here is derived from an EMBL/GenBank/DDBJ whole genome shotgun (WGS) entry which is preliminary data.</text>
</comment>
<dbReference type="RefSeq" id="WP_205459200.1">
    <property type="nucleotide sequence ID" value="NZ_JAFHKK010000015.1"/>
</dbReference>
<feature type="binding site" evidence="9">
    <location>
        <begin position="117"/>
        <end position="119"/>
    </location>
    <ligand>
        <name>substrate</name>
    </ligand>
</feature>
<dbReference type="InterPro" id="IPR001347">
    <property type="entry name" value="SIS_dom"/>
</dbReference>
<dbReference type="SUPFAM" id="SSF53697">
    <property type="entry name" value="SIS domain"/>
    <property type="match status" value="1"/>
</dbReference>
<evidence type="ECO:0000313" key="11">
    <source>
        <dbReference type="EMBL" id="MBN2964648.1"/>
    </source>
</evidence>
<evidence type="ECO:0000256" key="9">
    <source>
        <dbReference type="HAMAP-Rule" id="MF_00067"/>
    </source>
</evidence>
<evidence type="ECO:0000256" key="6">
    <source>
        <dbReference type="ARBA" id="ARBA00022833"/>
    </source>
</evidence>
<dbReference type="HAMAP" id="MF_00067">
    <property type="entry name" value="GmhA"/>
    <property type="match status" value="1"/>
</dbReference>
<evidence type="ECO:0000256" key="8">
    <source>
        <dbReference type="ARBA" id="ARBA00023277"/>
    </source>
</evidence>
<comment type="function">
    <text evidence="9">Catalyzes the isomerization of sedoheptulose 7-phosphate in D-glycero-D-manno-heptose 7-phosphate.</text>
</comment>
<dbReference type="Pfam" id="PF13580">
    <property type="entry name" value="SIS_2"/>
    <property type="match status" value="1"/>
</dbReference>
<feature type="binding site" evidence="9">
    <location>
        <position position="58"/>
    </location>
    <ligand>
        <name>Zn(2+)</name>
        <dbReference type="ChEBI" id="CHEBI:29105"/>
    </ligand>
</feature>
<dbReference type="InterPro" id="IPR004515">
    <property type="entry name" value="Phosphoheptose_Isoase"/>
</dbReference>